<feature type="transmembrane region" description="Helical" evidence="7">
    <location>
        <begin position="85"/>
        <end position="103"/>
    </location>
</feature>
<protein>
    <recommendedName>
        <fullName evidence="7">Phosphate transporter</fullName>
    </recommendedName>
</protein>
<feature type="transmembrane region" description="Helical" evidence="7">
    <location>
        <begin position="529"/>
        <end position="553"/>
    </location>
</feature>
<comment type="subcellular location">
    <subcellularLocation>
        <location evidence="1 7">Membrane</location>
        <topology evidence="1 7">Multi-pass membrane protein</topology>
    </subcellularLocation>
</comment>
<comment type="caution">
    <text evidence="9">The sequence shown here is derived from an EMBL/GenBank/DDBJ whole genome shotgun (WGS) entry which is preliminary data.</text>
</comment>
<dbReference type="GO" id="GO:0005315">
    <property type="term" value="F:phosphate transmembrane transporter activity"/>
    <property type="evidence" value="ECO:0007669"/>
    <property type="project" value="InterPro"/>
</dbReference>
<feature type="region of interest" description="Disordered" evidence="8">
    <location>
        <begin position="269"/>
        <end position="305"/>
    </location>
</feature>
<feature type="transmembrane region" description="Helical" evidence="7">
    <location>
        <begin position="393"/>
        <end position="411"/>
    </location>
</feature>
<keyword evidence="5 7" id="KW-1133">Transmembrane helix</keyword>
<evidence type="ECO:0000256" key="7">
    <source>
        <dbReference type="RuleBase" id="RU363058"/>
    </source>
</evidence>
<comment type="similarity">
    <text evidence="7">Belongs to the inorganic phosphate transporter (PiT) (TC 2.A.20) family.</text>
</comment>
<evidence type="ECO:0000256" key="4">
    <source>
        <dbReference type="ARBA" id="ARBA00022692"/>
    </source>
</evidence>
<dbReference type="EMBL" id="CAUYUE010000006">
    <property type="protein sequence ID" value="CAK0780225.1"/>
    <property type="molecule type" value="Genomic_DNA"/>
</dbReference>
<evidence type="ECO:0000256" key="6">
    <source>
        <dbReference type="ARBA" id="ARBA00023136"/>
    </source>
</evidence>
<organism evidence="9 10">
    <name type="scientific">Coccomyxa viridis</name>
    <dbReference type="NCBI Taxonomy" id="1274662"/>
    <lineage>
        <taxon>Eukaryota</taxon>
        <taxon>Viridiplantae</taxon>
        <taxon>Chlorophyta</taxon>
        <taxon>core chlorophytes</taxon>
        <taxon>Trebouxiophyceae</taxon>
        <taxon>Trebouxiophyceae incertae sedis</taxon>
        <taxon>Coccomyxaceae</taxon>
        <taxon>Coccomyxa</taxon>
    </lineage>
</organism>
<gene>
    <name evidence="9" type="ORF">CVIRNUC_004976</name>
</gene>
<dbReference type="AlphaFoldDB" id="A0AAV1I7J4"/>
<feature type="compositionally biased region" description="Low complexity" evidence="8">
    <location>
        <begin position="286"/>
        <end position="305"/>
    </location>
</feature>
<name>A0AAV1I7J4_9CHLO</name>
<keyword evidence="4 7" id="KW-0812">Transmembrane</keyword>
<evidence type="ECO:0000256" key="1">
    <source>
        <dbReference type="ARBA" id="ARBA00004141"/>
    </source>
</evidence>
<feature type="transmembrane region" description="Helical" evidence="7">
    <location>
        <begin position="442"/>
        <end position="460"/>
    </location>
</feature>
<keyword evidence="3 7" id="KW-0592">Phosphate transport</keyword>
<dbReference type="Proteomes" id="UP001314263">
    <property type="component" value="Unassembled WGS sequence"/>
</dbReference>
<dbReference type="PANTHER" id="PTHR11101:SF96">
    <property type="entry name" value="PHOSPHATE TRANSPORTER"/>
    <property type="match status" value="1"/>
</dbReference>
<evidence type="ECO:0000313" key="9">
    <source>
        <dbReference type="EMBL" id="CAK0780225.1"/>
    </source>
</evidence>
<reference evidence="9 10" key="1">
    <citation type="submission" date="2023-10" db="EMBL/GenBank/DDBJ databases">
        <authorList>
            <person name="Maclean D."/>
            <person name="Macfadyen A."/>
        </authorList>
    </citation>
    <scope>NUCLEOTIDE SEQUENCE [LARGE SCALE GENOMIC DNA]</scope>
</reference>
<dbReference type="Pfam" id="PF01384">
    <property type="entry name" value="PHO4"/>
    <property type="match status" value="1"/>
</dbReference>
<feature type="compositionally biased region" description="Basic and acidic residues" evidence="8">
    <location>
        <begin position="269"/>
        <end position="285"/>
    </location>
</feature>
<keyword evidence="2 7" id="KW-0813">Transport</keyword>
<evidence type="ECO:0000313" key="10">
    <source>
        <dbReference type="Proteomes" id="UP001314263"/>
    </source>
</evidence>
<feature type="transmembrane region" description="Helical" evidence="7">
    <location>
        <begin position="189"/>
        <end position="208"/>
    </location>
</feature>
<evidence type="ECO:0000256" key="2">
    <source>
        <dbReference type="ARBA" id="ARBA00022448"/>
    </source>
</evidence>
<dbReference type="InterPro" id="IPR001204">
    <property type="entry name" value="Phos_transporter"/>
</dbReference>
<keyword evidence="10" id="KW-1185">Reference proteome</keyword>
<feature type="transmembrane region" description="Helical" evidence="7">
    <location>
        <begin position="41"/>
        <end position="65"/>
    </location>
</feature>
<feature type="transmembrane region" description="Helical" evidence="7">
    <location>
        <begin position="6"/>
        <end position="29"/>
    </location>
</feature>
<accession>A0AAV1I7J4</accession>
<sequence>MYDQYTWVFALSVIVAFFAAFGIGANDVANSFASSVGAKALTMFQAIMVAAVCEFLGASLLGAGVTDTIRSNIAKVTLFNSTPDLLLWGMFSVMIAAAFWDNLSCHLELPVSTTHTTVGGVVGMALVLRGGAAVMWHGHKAEFPYFQGISSIVVSWFVSPICSAIIVFILFGLLRTFVLRSKHSFQRAFYVLPFCVAVTFFVIIVFIIQTGNKNKTWKPELPERKLLWVSAVIGGGIGILCLFTLMPYLRKRVLAWEAEQNRMARVEEGHKAAEKGDAMEKDPKAAGDAAAPITTPGPNGRAPAAGGRYVGMDDVNAGVEEHKEAGAMSKWWSGVKSSKMATAVGNNRAVQALTYGSRYKVHNVLDQDRDEYDASVAAIWDHAEKFDPKTERLFRYLQVFSAMVMSFAHGSNDVANAMGPFSAVYYIWENKNVPAKAPVPEWILVIGGLGIVAGLSTYGYKIMRVLGVKAVKVTNARGFCLELSTAITVVIASRYGLPVSTTQVLCGALLGVGLFEGSKGVNWRMAAKVFSGWVATLIIAGFVAAFITAIGVFSPNKVSSMDAVTVVSTLNGDTLHMINQMRSGAANNAALGAQLMTLNKTLTGLYKSGVRYPLESSKLLNQTLGLYNQTLITAPAVPGG</sequence>
<dbReference type="PANTHER" id="PTHR11101">
    <property type="entry name" value="PHOSPHATE TRANSPORTER"/>
    <property type="match status" value="1"/>
</dbReference>
<evidence type="ECO:0000256" key="3">
    <source>
        <dbReference type="ARBA" id="ARBA00022592"/>
    </source>
</evidence>
<dbReference type="GO" id="GO:0035435">
    <property type="term" value="P:phosphate ion transmembrane transport"/>
    <property type="evidence" value="ECO:0007669"/>
    <property type="project" value="TreeGrafter"/>
</dbReference>
<evidence type="ECO:0000256" key="8">
    <source>
        <dbReference type="SAM" id="MobiDB-lite"/>
    </source>
</evidence>
<comment type="function">
    <text evidence="7">Sodium-phosphate symporter.</text>
</comment>
<feature type="transmembrane region" description="Helical" evidence="7">
    <location>
        <begin position="156"/>
        <end position="177"/>
    </location>
</feature>
<keyword evidence="6 7" id="KW-0472">Membrane</keyword>
<evidence type="ECO:0000256" key="5">
    <source>
        <dbReference type="ARBA" id="ARBA00022989"/>
    </source>
</evidence>
<feature type="transmembrane region" description="Helical" evidence="7">
    <location>
        <begin position="228"/>
        <end position="249"/>
    </location>
</feature>
<proteinExistence type="inferred from homology"/>
<dbReference type="GO" id="GO:0016020">
    <property type="term" value="C:membrane"/>
    <property type="evidence" value="ECO:0007669"/>
    <property type="project" value="UniProtKB-SubCell"/>
</dbReference>